<gene>
    <name evidence="1" type="ORF">DCC39_16390</name>
</gene>
<dbReference type="InterPro" id="IPR023606">
    <property type="entry name" value="CoA-Trfase_III_dom_1_sf"/>
</dbReference>
<dbReference type="AlphaFoldDB" id="A0A2U1JRY8"/>
<name>A0A2U1JRY8_9BACI</name>
<proteinExistence type="predicted"/>
<dbReference type="Proteomes" id="UP000245998">
    <property type="component" value="Unassembled WGS sequence"/>
</dbReference>
<evidence type="ECO:0000313" key="1">
    <source>
        <dbReference type="EMBL" id="PWA07714.1"/>
    </source>
</evidence>
<dbReference type="InterPro" id="IPR003673">
    <property type="entry name" value="CoA-Trfase_fam_III"/>
</dbReference>
<dbReference type="GO" id="GO:0003824">
    <property type="term" value="F:catalytic activity"/>
    <property type="evidence" value="ECO:0007669"/>
    <property type="project" value="InterPro"/>
</dbReference>
<dbReference type="Gene3D" id="3.40.50.10540">
    <property type="entry name" value="Crotonobetainyl-coa:carnitine coa-transferase, domain 1"/>
    <property type="match status" value="1"/>
</dbReference>
<dbReference type="EMBL" id="QCZG01000048">
    <property type="protein sequence ID" value="PWA07714.1"/>
    <property type="molecule type" value="Genomic_DNA"/>
</dbReference>
<keyword evidence="2" id="KW-1185">Reference proteome</keyword>
<protein>
    <recommendedName>
        <fullName evidence="3">Carnitine dehydratase</fullName>
    </recommendedName>
</protein>
<accession>A0A2U1JRY8</accession>
<dbReference type="Pfam" id="PF02515">
    <property type="entry name" value="CoA_transf_3"/>
    <property type="match status" value="1"/>
</dbReference>
<evidence type="ECO:0000313" key="2">
    <source>
        <dbReference type="Proteomes" id="UP000245998"/>
    </source>
</evidence>
<dbReference type="SUPFAM" id="SSF89796">
    <property type="entry name" value="CoA-transferase family III (CaiB/BaiF)"/>
    <property type="match status" value="1"/>
</dbReference>
<feature type="non-terminal residue" evidence="1">
    <location>
        <position position="33"/>
    </location>
</feature>
<organism evidence="1 2">
    <name type="scientific">Pueribacillus theae</name>
    <dbReference type="NCBI Taxonomy" id="2171751"/>
    <lineage>
        <taxon>Bacteria</taxon>
        <taxon>Bacillati</taxon>
        <taxon>Bacillota</taxon>
        <taxon>Bacilli</taxon>
        <taxon>Bacillales</taxon>
        <taxon>Bacillaceae</taxon>
        <taxon>Pueribacillus</taxon>
    </lineage>
</organism>
<comment type="caution">
    <text evidence="1">The sequence shown here is derived from an EMBL/GenBank/DDBJ whole genome shotgun (WGS) entry which is preliminary data.</text>
</comment>
<evidence type="ECO:0008006" key="3">
    <source>
        <dbReference type="Google" id="ProtNLM"/>
    </source>
</evidence>
<dbReference type="RefSeq" id="WP_133243502.1">
    <property type="nucleotide sequence ID" value="NZ_QCZG01000048.1"/>
</dbReference>
<sequence length="33" mass="3494">MNHFVHEAPLTGIKVIELGQIAAGPFCGMLLAD</sequence>
<reference evidence="1 2" key="1">
    <citation type="submission" date="2018-04" db="EMBL/GenBank/DDBJ databases">
        <title>Camelliibacillus theae gen. nov., sp. nov., isolated from Pu'er tea.</title>
        <authorList>
            <person name="Niu L."/>
        </authorList>
    </citation>
    <scope>NUCLEOTIDE SEQUENCE [LARGE SCALE GENOMIC DNA]</scope>
    <source>
        <strain evidence="1 2">T8</strain>
    </source>
</reference>